<proteinExistence type="predicted"/>
<protein>
    <submittedName>
        <fullName evidence="1">Putative ovule protein</fullName>
    </submittedName>
</protein>
<organism evidence="1">
    <name type="scientific">Solanum chacoense</name>
    <name type="common">Chaco potato</name>
    <dbReference type="NCBI Taxonomy" id="4108"/>
    <lineage>
        <taxon>Eukaryota</taxon>
        <taxon>Viridiplantae</taxon>
        <taxon>Streptophyta</taxon>
        <taxon>Embryophyta</taxon>
        <taxon>Tracheophyta</taxon>
        <taxon>Spermatophyta</taxon>
        <taxon>Magnoliopsida</taxon>
        <taxon>eudicotyledons</taxon>
        <taxon>Gunneridae</taxon>
        <taxon>Pentapetalae</taxon>
        <taxon>asterids</taxon>
        <taxon>lamiids</taxon>
        <taxon>Solanales</taxon>
        <taxon>Solanaceae</taxon>
        <taxon>Solanoideae</taxon>
        <taxon>Solaneae</taxon>
        <taxon>Solanum</taxon>
    </lineage>
</organism>
<dbReference type="EMBL" id="GEDG01031995">
    <property type="protein sequence ID" value="JAP11057.1"/>
    <property type="molecule type" value="Transcribed_RNA"/>
</dbReference>
<accession>A0A0V0GS24</accession>
<sequence>MNPVPRVNQAYAIVVNDEYQKLTSSGVNIGLNSICSTGVDLLVMYSRTGGQSNNQGYNRFKKNLGWYVNSADAKGILKNNATS</sequence>
<evidence type="ECO:0000313" key="1">
    <source>
        <dbReference type="EMBL" id="JAP11057.1"/>
    </source>
</evidence>
<name>A0A0V0GS24_SOLCH</name>
<dbReference type="AlphaFoldDB" id="A0A0V0GS24"/>
<reference evidence="1" key="1">
    <citation type="submission" date="2015-12" db="EMBL/GenBank/DDBJ databases">
        <title>Gene expression during late stages of embryo sac development: a critical building block for successful pollen-pistil interactions.</title>
        <authorList>
            <person name="Liu Y."/>
            <person name="Joly V."/>
            <person name="Sabar M."/>
            <person name="Matton D.P."/>
        </authorList>
    </citation>
    <scope>NUCLEOTIDE SEQUENCE</scope>
</reference>